<feature type="domain" description="CPSF6/7 RSLD" evidence="5">
    <location>
        <begin position="83"/>
        <end position="180"/>
    </location>
</feature>
<feature type="region of interest" description="Disordered" evidence="4">
    <location>
        <begin position="1"/>
        <end position="41"/>
    </location>
</feature>
<evidence type="ECO:0000256" key="2">
    <source>
        <dbReference type="ARBA" id="ARBA00022664"/>
    </source>
</evidence>
<protein>
    <recommendedName>
        <fullName evidence="5">CPSF6/7 RSLD domain-containing protein</fullName>
    </recommendedName>
</protein>
<organism evidence="6 7">
    <name type="scientific">Aldrovandia affinis</name>
    <dbReference type="NCBI Taxonomy" id="143900"/>
    <lineage>
        <taxon>Eukaryota</taxon>
        <taxon>Metazoa</taxon>
        <taxon>Chordata</taxon>
        <taxon>Craniata</taxon>
        <taxon>Vertebrata</taxon>
        <taxon>Euteleostomi</taxon>
        <taxon>Actinopterygii</taxon>
        <taxon>Neopterygii</taxon>
        <taxon>Teleostei</taxon>
        <taxon>Notacanthiformes</taxon>
        <taxon>Halosauridae</taxon>
        <taxon>Aldrovandia</taxon>
    </lineage>
</organism>
<dbReference type="Pfam" id="PF25524">
    <property type="entry name" value="RSLD_CPSF6"/>
    <property type="match status" value="1"/>
</dbReference>
<feature type="region of interest" description="Disordered" evidence="4">
    <location>
        <begin position="155"/>
        <end position="213"/>
    </location>
</feature>
<evidence type="ECO:0000313" key="6">
    <source>
        <dbReference type="EMBL" id="KAJ8393387.1"/>
    </source>
</evidence>
<evidence type="ECO:0000256" key="3">
    <source>
        <dbReference type="ARBA" id="ARBA00023242"/>
    </source>
</evidence>
<reference evidence="6" key="1">
    <citation type="journal article" date="2023" name="Science">
        <title>Genome structures resolve the early diversification of teleost fishes.</title>
        <authorList>
            <person name="Parey E."/>
            <person name="Louis A."/>
            <person name="Montfort J."/>
            <person name="Bouchez O."/>
            <person name="Roques C."/>
            <person name="Iampietro C."/>
            <person name="Lluch J."/>
            <person name="Castinel A."/>
            <person name="Donnadieu C."/>
            <person name="Desvignes T."/>
            <person name="Floi Bucao C."/>
            <person name="Jouanno E."/>
            <person name="Wen M."/>
            <person name="Mejri S."/>
            <person name="Dirks R."/>
            <person name="Jansen H."/>
            <person name="Henkel C."/>
            <person name="Chen W.J."/>
            <person name="Zahm M."/>
            <person name="Cabau C."/>
            <person name="Klopp C."/>
            <person name="Thompson A.W."/>
            <person name="Robinson-Rechavi M."/>
            <person name="Braasch I."/>
            <person name="Lecointre G."/>
            <person name="Bobe J."/>
            <person name="Postlethwait J.H."/>
            <person name="Berthelot C."/>
            <person name="Roest Crollius H."/>
            <person name="Guiguen Y."/>
        </authorList>
    </citation>
    <scope>NUCLEOTIDE SEQUENCE</scope>
    <source>
        <strain evidence="6">NC1722</strain>
    </source>
</reference>
<feature type="compositionally biased region" description="Pro residues" evidence="4">
    <location>
        <begin position="8"/>
        <end position="19"/>
    </location>
</feature>
<dbReference type="Proteomes" id="UP001221898">
    <property type="component" value="Unassembled WGS sequence"/>
</dbReference>
<keyword evidence="7" id="KW-1185">Reference proteome</keyword>
<feature type="compositionally biased region" description="Basic residues" evidence="4">
    <location>
        <begin position="176"/>
        <end position="186"/>
    </location>
</feature>
<dbReference type="InterPro" id="IPR057951">
    <property type="entry name" value="CPSF6/7_RSLD_N"/>
</dbReference>
<evidence type="ECO:0000256" key="4">
    <source>
        <dbReference type="SAM" id="MobiDB-lite"/>
    </source>
</evidence>
<evidence type="ECO:0000313" key="7">
    <source>
        <dbReference type="Proteomes" id="UP001221898"/>
    </source>
</evidence>
<evidence type="ECO:0000256" key="1">
    <source>
        <dbReference type="ARBA" id="ARBA00004123"/>
    </source>
</evidence>
<evidence type="ECO:0000259" key="5">
    <source>
        <dbReference type="Pfam" id="PF25524"/>
    </source>
</evidence>
<feature type="compositionally biased region" description="Polar residues" evidence="4">
    <location>
        <begin position="521"/>
        <end position="537"/>
    </location>
</feature>
<comment type="caution">
    <text evidence="6">The sequence shown here is derived from an EMBL/GenBank/DDBJ whole genome shotgun (WGS) entry which is preliminary data.</text>
</comment>
<sequence length="641" mass="72660">MPSSDSRGPPPNDPYGRPPPYDRGDYGPAGSNPRPSLICGYDLGPRDPWINEGVGNLKNGDQHLRDSSDSGEMDAARTPLSEAEFEEIMNRNRAISSSAISRAVSDASAADYGSAIETLVTAISLIKQSKVSVDDRCKVLISSLQDCLHGIESKSYGSASSRRERSRERDHSRSREKSRRHKSRSRDRHEDYYREADRRGTGTASHTGPLQGRSSFTHPPICLSVCLRTEGLASGLHLCVRPNSSRVKQNLQSCYCKPDELHHKVSDSSSTSRRQRFVDSKLFGRPSVDVSAFHVSPQLYKPTTDFLRTGPCMRTPLPQYNSLHDPHLRHYFHQRDRHHRLREGNFITDDNEVICSLKDYNSYEEYLKNLKMVADQTYDDKQRAKMEKVMALQQKGRFPKDVSLAEVIDMILEEDSKNLRHALQSEAAGRQKPSEVEDDQKRFEEDLFTELDLLSWKAEDRSRLMLYEKQYRHQQNRERFLKEVQLQKDRSKQAMVERKCSNNQRKLQEKIVEAESRKWDTQGQDENVSLPSVSGESQGPPLKRQSVERPVLRSGPATVYGVTCQKLPTIQWKGAKSQRKAADKVQISQESVIEKWKAQVQNKSVGDPSLRPRTDRRALRSGPAGVCGVCDAPEVDAPEAS</sequence>
<dbReference type="InterPro" id="IPR034772">
    <property type="entry name" value="CPSF6/7"/>
</dbReference>
<accession>A0AAD7WDV2</accession>
<name>A0AAD7WDV2_9TELE</name>
<dbReference type="EMBL" id="JAINUG010000137">
    <property type="protein sequence ID" value="KAJ8393387.1"/>
    <property type="molecule type" value="Genomic_DNA"/>
</dbReference>
<comment type="subcellular location">
    <subcellularLocation>
        <location evidence="1">Nucleus</location>
    </subcellularLocation>
</comment>
<dbReference type="GO" id="GO:0006397">
    <property type="term" value="P:mRNA processing"/>
    <property type="evidence" value="ECO:0007669"/>
    <property type="project" value="UniProtKB-KW"/>
</dbReference>
<feature type="compositionally biased region" description="Basic and acidic residues" evidence="4">
    <location>
        <begin position="161"/>
        <end position="175"/>
    </location>
</feature>
<feature type="region of interest" description="Disordered" evidence="4">
    <location>
        <begin position="599"/>
        <end position="623"/>
    </location>
</feature>
<keyword evidence="2" id="KW-0507">mRNA processing</keyword>
<proteinExistence type="predicted"/>
<dbReference type="GO" id="GO:0005634">
    <property type="term" value="C:nucleus"/>
    <property type="evidence" value="ECO:0007669"/>
    <property type="project" value="UniProtKB-SubCell"/>
</dbReference>
<feature type="region of interest" description="Disordered" evidence="4">
    <location>
        <begin position="514"/>
        <end position="550"/>
    </location>
</feature>
<feature type="compositionally biased region" description="Basic and acidic residues" evidence="4">
    <location>
        <begin position="187"/>
        <end position="200"/>
    </location>
</feature>
<dbReference type="AlphaFoldDB" id="A0AAD7WDV2"/>
<gene>
    <name evidence="6" type="ORF">AAFF_G00061090</name>
</gene>
<keyword evidence="3" id="KW-0539">Nucleus</keyword>
<feature type="compositionally biased region" description="Polar residues" evidence="4">
    <location>
        <begin position="202"/>
        <end position="213"/>
    </location>
</feature>
<dbReference type="PANTHER" id="PTHR23204">
    <property type="entry name" value="CLEAVAGE AND POLYADENYLATION SPECIFIC FACTOR"/>
    <property type="match status" value="1"/>
</dbReference>